<protein>
    <submittedName>
        <fullName evidence="2">Uncharacterized protein</fullName>
    </submittedName>
</protein>
<gene>
    <name evidence="2" type="ORF">Y1Q_0008972</name>
</gene>
<proteinExistence type="predicted"/>
<feature type="compositionally biased region" description="Polar residues" evidence="1">
    <location>
        <begin position="70"/>
        <end position="85"/>
    </location>
</feature>
<dbReference type="EMBL" id="AKHW03002792">
    <property type="protein sequence ID" value="KYO37287.1"/>
    <property type="molecule type" value="Genomic_DNA"/>
</dbReference>
<evidence type="ECO:0000256" key="1">
    <source>
        <dbReference type="SAM" id="MobiDB-lite"/>
    </source>
</evidence>
<name>A0A151NKH0_ALLMI</name>
<comment type="caution">
    <text evidence="2">The sequence shown here is derived from an EMBL/GenBank/DDBJ whole genome shotgun (WGS) entry which is preliminary data.</text>
</comment>
<feature type="compositionally biased region" description="Basic and acidic residues" evidence="1">
    <location>
        <begin position="88"/>
        <end position="105"/>
    </location>
</feature>
<evidence type="ECO:0000313" key="3">
    <source>
        <dbReference type="Proteomes" id="UP000050525"/>
    </source>
</evidence>
<dbReference type="AlphaFoldDB" id="A0A151NKH0"/>
<accession>A0A151NKH0</accession>
<reference evidence="2 3" key="1">
    <citation type="journal article" date="2012" name="Genome Biol.">
        <title>Sequencing three crocodilian genomes to illuminate the evolution of archosaurs and amniotes.</title>
        <authorList>
            <person name="St John J.A."/>
            <person name="Braun E.L."/>
            <person name="Isberg S.R."/>
            <person name="Miles L.G."/>
            <person name="Chong A.Y."/>
            <person name="Gongora J."/>
            <person name="Dalzell P."/>
            <person name="Moran C."/>
            <person name="Bed'hom B."/>
            <person name="Abzhanov A."/>
            <person name="Burgess S.C."/>
            <person name="Cooksey A.M."/>
            <person name="Castoe T.A."/>
            <person name="Crawford N.G."/>
            <person name="Densmore L.D."/>
            <person name="Drew J.C."/>
            <person name="Edwards S.V."/>
            <person name="Faircloth B.C."/>
            <person name="Fujita M.K."/>
            <person name="Greenwold M.J."/>
            <person name="Hoffmann F.G."/>
            <person name="Howard J.M."/>
            <person name="Iguchi T."/>
            <person name="Janes D.E."/>
            <person name="Khan S.Y."/>
            <person name="Kohno S."/>
            <person name="de Koning A.J."/>
            <person name="Lance S.L."/>
            <person name="McCarthy F.M."/>
            <person name="McCormack J.E."/>
            <person name="Merchant M.E."/>
            <person name="Peterson D.G."/>
            <person name="Pollock D.D."/>
            <person name="Pourmand N."/>
            <person name="Raney B.J."/>
            <person name="Roessler K.A."/>
            <person name="Sanford J.R."/>
            <person name="Sawyer R.H."/>
            <person name="Schmidt C.J."/>
            <person name="Triplett E.W."/>
            <person name="Tuberville T.D."/>
            <person name="Venegas-Anaya M."/>
            <person name="Howard J.T."/>
            <person name="Jarvis E.D."/>
            <person name="Guillette L.J.Jr."/>
            <person name="Glenn T.C."/>
            <person name="Green R.E."/>
            <person name="Ray D.A."/>
        </authorList>
    </citation>
    <scope>NUCLEOTIDE SEQUENCE [LARGE SCALE GENOMIC DNA]</scope>
    <source>
        <strain evidence="2">KSC_2009_1</strain>
    </source>
</reference>
<organism evidence="2 3">
    <name type="scientific">Alligator mississippiensis</name>
    <name type="common">American alligator</name>
    <dbReference type="NCBI Taxonomy" id="8496"/>
    <lineage>
        <taxon>Eukaryota</taxon>
        <taxon>Metazoa</taxon>
        <taxon>Chordata</taxon>
        <taxon>Craniata</taxon>
        <taxon>Vertebrata</taxon>
        <taxon>Euteleostomi</taxon>
        <taxon>Archelosauria</taxon>
        <taxon>Archosauria</taxon>
        <taxon>Crocodylia</taxon>
        <taxon>Alligatoridae</taxon>
        <taxon>Alligatorinae</taxon>
        <taxon>Alligator</taxon>
    </lineage>
</organism>
<evidence type="ECO:0000313" key="2">
    <source>
        <dbReference type="EMBL" id="KYO37287.1"/>
    </source>
</evidence>
<keyword evidence="3" id="KW-1185">Reference proteome</keyword>
<sequence>MLLTKSVLKLSHETLYQILYRSPDRLHLQSFCLRFVATHSWSPVDAPAAQEEDPGSHTPPGPDAEPLTIPASTLVTLHQDMQSPGNDMIRDIGGKEKEMEGDGGC</sequence>
<feature type="region of interest" description="Disordered" evidence="1">
    <location>
        <begin position="44"/>
        <end position="105"/>
    </location>
</feature>
<dbReference type="Proteomes" id="UP000050525">
    <property type="component" value="Unassembled WGS sequence"/>
</dbReference>